<evidence type="ECO:0000313" key="3">
    <source>
        <dbReference type="Proteomes" id="UP000078435"/>
    </source>
</evidence>
<dbReference type="PANTHER" id="PTHR43773">
    <property type="entry name" value="MAGNESIUM TRANSPORTER MGTE"/>
    <property type="match status" value="1"/>
</dbReference>
<dbReference type="InterPro" id="IPR005105">
    <property type="entry name" value="GlnD_Uridyltrans_N"/>
</dbReference>
<dbReference type="InterPro" id="IPR000644">
    <property type="entry name" value="CBS_dom"/>
</dbReference>
<dbReference type="Pfam" id="PF00027">
    <property type="entry name" value="cNMP_binding"/>
    <property type="match status" value="1"/>
</dbReference>
<comment type="caution">
    <text evidence="2">The sequence shown here is derived from an EMBL/GenBank/DDBJ whole genome shotgun (WGS) entry which is preliminary data.</text>
</comment>
<dbReference type="Proteomes" id="UP000078435">
    <property type="component" value="Unassembled WGS sequence"/>
</dbReference>
<dbReference type="Pfam" id="PF03445">
    <property type="entry name" value="DUF294"/>
    <property type="match status" value="1"/>
</dbReference>
<dbReference type="CDD" id="cd05401">
    <property type="entry name" value="NT_GlnE_GlnD_like"/>
    <property type="match status" value="1"/>
</dbReference>
<dbReference type="SUPFAM" id="SSF54631">
    <property type="entry name" value="CBS-domain pair"/>
    <property type="match status" value="1"/>
</dbReference>
<dbReference type="Pfam" id="PF10335">
    <property type="entry name" value="DUF294_C"/>
    <property type="match status" value="1"/>
</dbReference>
<dbReference type="InterPro" id="IPR018490">
    <property type="entry name" value="cNMP-bd_dom_sf"/>
</dbReference>
<dbReference type="InterPro" id="IPR006669">
    <property type="entry name" value="MgtE_transporter"/>
</dbReference>
<name>A0A175VD53_AEREN</name>
<dbReference type="AlphaFoldDB" id="A0A175VD53"/>
<organism evidence="2 3">
    <name type="scientific">Aeromonas enteropelogenes</name>
    <name type="common">Aeromonas trota</name>
    <dbReference type="NCBI Taxonomy" id="29489"/>
    <lineage>
        <taxon>Bacteria</taxon>
        <taxon>Pseudomonadati</taxon>
        <taxon>Pseudomonadota</taxon>
        <taxon>Gammaproteobacteria</taxon>
        <taxon>Aeromonadales</taxon>
        <taxon>Aeromonadaceae</taxon>
        <taxon>Aeromonas</taxon>
    </lineage>
</organism>
<protein>
    <submittedName>
        <fullName evidence="2">Cyclic nucleotide-binding protein</fullName>
    </submittedName>
</protein>
<dbReference type="RefSeq" id="WP_061477347.1">
    <property type="nucleotide sequence ID" value="NZ_CP082887.1"/>
</dbReference>
<dbReference type="Gene3D" id="3.10.580.10">
    <property type="entry name" value="CBS-domain"/>
    <property type="match status" value="1"/>
</dbReference>
<dbReference type="PROSITE" id="PS50042">
    <property type="entry name" value="CNMP_BINDING_3"/>
    <property type="match status" value="1"/>
</dbReference>
<dbReference type="InterPro" id="IPR014710">
    <property type="entry name" value="RmlC-like_jellyroll"/>
</dbReference>
<reference evidence="2 3" key="1">
    <citation type="submission" date="2016-02" db="EMBL/GenBank/DDBJ databases">
        <title>Draft genome sequence of Aeromonas trota strain 1999lcr isolated from cerebrospinal fluid (CSF).</title>
        <authorList>
            <person name="Dallagassa C.B."/>
            <person name="Prediger K.C."/>
            <person name="Weiss V.A."/>
            <person name="Assis F.E."/>
            <person name="Baura V."/>
            <person name="Cruz L.M."/>
            <person name="Souza E.M."/>
            <person name="Pedrosa F.O."/>
            <person name="Fadel-Picheth C.M."/>
        </authorList>
    </citation>
    <scope>NUCLEOTIDE SEQUENCE [LARGE SCALE GENOMIC DNA]</scope>
    <source>
        <strain evidence="2 3">1999lcr</strain>
    </source>
</reference>
<gene>
    <name evidence="2" type="ORF">LCR_03230</name>
</gene>
<dbReference type="SMART" id="SM00116">
    <property type="entry name" value="CBS"/>
    <property type="match status" value="1"/>
</dbReference>
<dbReference type="STRING" id="29489.VL01_05865"/>
<dbReference type="SMART" id="SM00100">
    <property type="entry name" value="cNMP"/>
    <property type="match status" value="1"/>
</dbReference>
<dbReference type="GO" id="GO:0008773">
    <property type="term" value="F:[protein-PII] uridylyltransferase activity"/>
    <property type="evidence" value="ECO:0007669"/>
    <property type="project" value="InterPro"/>
</dbReference>
<dbReference type="PANTHER" id="PTHR43773:SF1">
    <property type="entry name" value="MAGNESIUM TRANSPORTER MGTE"/>
    <property type="match status" value="1"/>
</dbReference>
<dbReference type="SUPFAM" id="SSF51206">
    <property type="entry name" value="cAMP-binding domain-like"/>
    <property type="match status" value="1"/>
</dbReference>
<dbReference type="InterPro" id="IPR046342">
    <property type="entry name" value="CBS_dom_sf"/>
</dbReference>
<dbReference type="InterPro" id="IPR018821">
    <property type="entry name" value="DUF294_put_nucleoTrafse_sb-bd"/>
</dbReference>
<evidence type="ECO:0000259" key="1">
    <source>
        <dbReference type="PROSITE" id="PS50042"/>
    </source>
</evidence>
<dbReference type="EMBL" id="JMGO02000017">
    <property type="protein sequence ID" value="KXU78614.1"/>
    <property type="molecule type" value="Genomic_DNA"/>
</dbReference>
<sequence length="595" mass="66209">MTTLFNFARPPFDNLAADTRQRLEQSLSICYFRAGETILSAGDTPPGLYLIIKGAVEESAPHHQFGDYGCDDLFDVRAQFDGHCRHTFTALEDTLCQLIPRQTFLALCGQDPAFAGYFTANLAERQRQQEQREQLGQKNLAEFILTRIAPEHLQPPLVVDNRLSLLAATEAMVAKGTDCLIYPARDGSLSLATRKTLLHALTLKGLPLTAPLSLLTPAPLIGLPQESYLFDALLLMTRHRIKRLVIWHQGEVAGILQLTQVLGLFSTHSHVLTLRIARADTLPALEAVAREQQQLTRSLFAQGIHTAFLMKLIATVNEQLIAKAFALVIPPEVQEKVCLLMLGSEGRGEQILKTDQDNALILPADLHWPGQEADLAAFSALLERLGYPLCPGQVMVNNPEWVKTGEQWQSAITRACTMASEAELLWLATLADAHPIAGDRTLLSPIARTLREQLGDRRDLLAEMVRPAVAFHAPLTLFGRLERSAEGLDLKRGGLFPLVHGIRMLALEAGILETATLARIDALVAAERISAEYGSNLAEAFRLFIRLRLRCQLKNGDSRVQVNELSHSERDLLRHALHQVKKFQQWLTLHFRLRQ</sequence>
<dbReference type="GO" id="GO:0016020">
    <property type="term" value="C:membrane"/>
    <property type="evidence" value="ECO:0007669"/>
    <property type="project" value="InterPro"/>
</dbReference>
<dbReference type="Gene3D" id="2.60.120.10">
    <property type="entry name" value="Jelly Rolls"/>
    <property type="match status" value="1"/>
</dbReference>
<feature type="domain" description="Cyclic nucleotide-binding" evidence="1">
    <location>
        <begin position="11"/>
        <end position="57"/>
    </location>
</feature>
<dbReference type="OrthoDB" id="9808528at2"/>
<accession>A0A175VD53</accession>
<dbReference type="GO" id="GO:0015095">
    <property type="term" value="F:magnesium ion transmembrane transporter activity"/>
    <property type="evidence" value="ECO:0007669"/>
    <property type="project" value="InterPro"/>
</dbReference>
<proteinExistence type="predicted"/>
<evidence type="ECO:0000313" key="2">
    <source>
        <dbReference type="EMBL" id="KXU78614.1"/>
    </source>
</evidence>
<dbReference type="InterPro" id="IPR000595">
    <property type="entry name" value="cNMP-bd_dom"/>
</dbReference>
<dbReference type="CDD" id="cd00038">
    <property type="entry name" value="CAP_ED"/>
    <property type="match status" value="1"/>
</dbReference>